<reference evidence="1" key="1">
    <citation type="journal article" date="2014" name="Front. Microbiol.">
        <title>High frequency of phylogenetically diverse reductive dehalogenase-homologous genes in deep subseafloor sedimentary metagenomes.</title>
        <authorList>
            <person name="Kawai M."/>
            <person name="Futagami T."/>
            <person name="Toyoda A."/>
            <person name="Takaki Y."/>
            <person name="Nishi S."/>
            <person name="Hori S."/>
            <person name="Arai W."/>
            <person name="Tsubouchi T."/>
            <person name="Morono Y."/>
            <person name="Uchiyama I."/>
            <person name="Ito T."/>
            <person name="Fujiyama A."/>
            <person name="Inagaki F."/>
            <person name="Takami H."/>
        </authorList>
    </citation>
    <scope>NUCLEOTIDE SEQUENCE</scope>
    <source>
        <strain evidence="1">Expedition CK06-06</strain>
    </source>
</reference>
<protein>
    <submittedName>
        <fullName evidence="1">Uncharacterized protein</fullName>
    </submittedName>
</protein>
<gene>
    <name evidence="1" type="ORF">S01H1_69757</name>
</gene>
<comment type="caution">
    <text evidence="1">The sequence shown here is derived from an EMBL/GenBank/DDBJ whole genome shotgun (WGS) entry which is preliminary data.</text>
</comment>
<organism evidence="1">
    <name type="scientific">marine sediment metagenome</name>
    <dbReference type="NCBI Taxonomy" id="412755"/>
    <lineage>
        <taxon>unclassified sequences</taxon>
        <taxon>metagenomes</taxon>
        <taxon>ecological metagenomes</taxon>
    </lineage>
</organism>
<sequence length="126" mass="14691">MRASQKVPVDEGAKLCPTCGMAIRIIRRADGQADHYEALNQETVSDKLEDVDEETSNKLKLLREGKKTVAFVGMAYTSCSLAPYNDENVEIWGVNEQHVYPWMKRWDRWFQMHTKKYYERSENTRG</sequence>
<feature type="non-terminal residue" evidence="1">
    <location>
        <position position="126"/>
    </location>
</feature>
<dbReference type="AlphaFoldDB" id="X0X0C4"/>
<accession>X0X0C4</accession>
<name>X0X0C4_9ZZZZ</name>
<evidence type="ECO:0000313" key="1">
    <source>
        <dbReference type="EMBL" id="GAG28902.1"/>
    </source>
</evidence>
<dbReference type="EMBL" id="BARS01046334">
    <property type="protein sequence ID" value="GAG28902.1"/>
    <property type="molecule type" value="Genomic_DNA"/>
</dbReference>
<proteinExistence type="predicted"/>